<name>A0A517ML39_9BACT</name>
<feature type="transmembrane region" description="Helical" evidence="1">
    <location>
        <begin position="200"/>
        <end position="222"/>
    </location>
</feature>
<dbReference type="GO" id="GO:0004175">
    <property type="term" value="F:endopeptidase activity"/>
    <property type="evidence" value="ECO:0007669"/>
    <property type="project" value="UniProtKB-ARBA"/>
</dbReference>
<dbReference type="Pfam" id="PF02517">
    <property type="entry name" value="Rce1-like"/>
    <property type="match status" value="1"/>
</dbReference>
<dbReference type="EMBL" id="CP036262">
    <property type="protein sequence ID" value="QDS95608.1"/>
    <property type="molecule type" value="Genomic_DNA"/>
</dbReference>
<dbReference type="InterPro" id="IPR003675">
    <property type="entry name" value="Rce1/LyrA-like_dom"/>
</dbReference>
<keyword evidence="1" id="KW-0472">Membrane</keyword>
<keyword evidence="4" id="KW-1185">Reference proteome</keyword>
<dbReference type="Proteomes" id="UP000320672">
    <property type="component" value="Chromosome"/>
</dbReference>
<evidence type="ECO:0000259" key="2">
    <source>
        <dbReference type="Pfam" id="PF02517"/>
    </source>
</evidence>
<reference evidence="3 4" key="1">
    <citation type="submission" date="2019-02" db="EMBL/GenBank/DDBJ databases">
        <title>Deep-cultivation of Planctomycetes and their phenomic and genomic characterization uncovers novel biology.</title>
        <authorList>
            <person name="Wiegand S."/>
            <person name="Jogler M."/>
            <person name="Boedeker C."/>
            <person name="Pinto D."/>
            <person name="Vollmers J."/>
            <person name="Rivas-Marin E."/>
            <person name="Kohn T."/>
            <person name="Peeters S.H."/>
            <person name="Heuer A."/>
            <person name="Rast P."/>
            <person name="Oberbeckmann S."/>
            <person name="Bunk B."/>
            <person name="Jeske O."/>
            <person name="Meyerdierks A."/>
            <person name="Storesund J.E."/>
            <person name="Kallscheuer N."/>
            <person name="Luecker S."/>
            <person name="Lage O.M."/>
            <person name="Pohl T."/>
            <person name="Merkel B.J."/>
            <person name="Hornburger P."/>
            <person name="Mueller R.-W."/>
            <person name="Bruemmer F."/>
            <person name="Labrenz M."/>
            <person name="Spormann A.M."/>
            <person name="Op den Camp H."/>
            <person name="Overmann J."/>
            <person name="Amann R."/>
            <person name="Jetten M.S.M."/>
            <person name="Mascher T."/>
            <person name="Medema M.H."/>
            <person name="Devos D.P."/>
            <person name="Kaster A.-K."/>
            <person name="Ovreas L."/>
            <person name="Rohde M."/>
            <person name="Galperin M.Y."/>
            <person name="Jogler C."/>
        </authorList>
    </citation>
    <scope>NUCLEOTIDE SEQUENCE [LARGE SCALE GENOMIC DNA]</scope>
    <source>
        <strain evidence="3 4">FF011L</strain>
    </source>
</reference>
<evidence type="ECO:0000256" key="1">
    <source>
        <dbReference type="SAM" id="Phobius"/>
    </source>
</evidence>
<feature type="transmembrane region" description="Helical" evidence="1">
    <location>
        <begin position="468"/>
        <end position="489"/>
    </location>
</feature>
<feature type="transmembrane region" description="Helical" evidence="1">
    <location>
        <begin position="629"/>
        <end position="658"/>
    </location>
</feature>
<keyword evidence="1" id="KW-1133">Transmembrane helix</keyword>
<dbReference type="GO" id="GO:0140359">
    <property type="term" value="F:ABC-type transporter activity"/>
    <property type="evidence" value="ECO:0007669"/>
    <property type="project" value="InterPro"/>
</dbReference>
<feature type="transmembrane region" description="Helical" evidence="1">
    <location>
        <begin position="252"/>
        <end position="278"/>
    </location>
</feature>
<feature type="transmembrane region" description="Helical" evidence="1">
    <location>
        <begin position="561"/>
        <end position="584"/>
    </location>
</feature>
<feature type="transmembrane region" description="Helical" evidence="1">
    <location>
        <begin position="290"/>
        <end position="316"/>
    </location>
</feature>
<protein>
    <submittedName>
        <fullName evidence="3">ABC-2 family transporter protein</fullName>
    </submittedName>
</protein>
<sequence length="717" mass="76923">MPASAGRLLRLCRKELRETLRDRRTIVTLVLMPLLIYPLLSMTMNRFLLARGGSVLSGEADQGTVFRVQLNSPEAAEYLDALLKDPRSQPPPEILAAAGGLPPAKFEFYQSDTGLPEDNLRSGDVDLVVENIDGQNDWIRVVALAGKEASQQARRILIERTKWYSAAVNKERLEAVTGLPVEPALRLETSDISSSKQMPLLATVVPLMLVLMTITGAVYPAIDLTAGERERGTIEMVIASPISRSSILFAKYVAVVTVALLTALVNLFSMFITLWAGGLLEHLLGKDAPFPWVAILQVLALLVLFSGFFAAVLLALTSFARSFKEAQAYLIPLMLLSLAPGVLSLLPGIELNGILAVVPLVNIVLLTRELLSGGVAAVPAVAAILSTCAYAAAALGVAARLFGSDAVLRGSELSIGSIFARPEKPRDVPTVSAAAMMLAILFPIYFVASNLLGGLAGNPDSGPTLSMGSMLIINAAALWVLIGGIPWFVALVSKDRLRTTFRLKAPSPLATFGAFVIGLGFWAFAAEAFLIMEKLGIRSLDLSQVASAREAAAQMQAVSPWVILLALAVTPGVVEELCFRGYLFSAFRKQLAGMKTVLVTAALFGLFHVLTGSVLQLERFVPSTMTGIVLGWIALRTGSVLPGMLMHITHNAFLMLLVRYESWFQSIGFHVQAEQHLPATLLLVAFGCVVAGFFMVRWGTRVPSIGNPAPDIALEGK</sequence>
<feature type="transmembrane region" description="Helical" evidence="1">
    <location>
        <begin position="679"/>
        <end position="698"/>
    </location>
</feature>
<feature type="transmembrane region" description="Helical" evidence="1">
    <location>
        <begin position="596"/>
        <end position="617"/>
    </location>
</feature>
<dbReference type="NCBIfam" id="NF041647">
    <property type="entry name" value="ABC_perm_CPBP"/>
    <property type="match status" value="1"/>
</dbReference>
<dbReference type="AlphaFoldDB" id="A0A517ML39"/>
<feature type="domain" description="CAAX prenyl protease 2/Lysostaphin resistance protein A-like" evidence="2">
    <location>
        <begin position="559"/>
        <end position="653"/>
    </location>
</feature>
<dbReference type="GO" id="GO:0080120">
    <property type="term" value="P:CAAX-box protein maturation"/>
    <property type="evidence" value="ECO:0007669"/>
    <property type="project" value="UniProtKB-ARBA"/>
</dbReference>
<dbReference type="GO" id="GO:0005886">
    <property type="term" value="C:plasma membrane"/>
    <property type="evidence" value="ECO:0007669"/>
    <property type="project" value="UniProtKB-SubCell"/>
</dbReference>
<feature type="transmembrane region" description="Helical" evidence="1">
    <location>
        <begin position="376"/>
        <end position="399"/>
    </location>
</feature>
<feature type="transmembrane region" description="Helical" evidence="1">
    <location>
        <begin position="509"/>
        <end position="532"/>
    </location>
</feature>
<dbReference type="PANTHER" id="PTHR43471:SF3">
    <property type="entry name" value="ABC TRANSPORTER PERMEASE PROTEIN NATB"/>
    <property type="match status" value="1"/>
</dbReference>
<evidence type="ECO:0000313" key="4">
    <source>
        <dbReference type="Proteomes" id="UP000320672"/>
    </source>
</evidence>
<evidence type="ECO:0000313" key="3">
    <source>
        <dbReference type="EMBL" id="QDS95608.1"/>
    </source>
</evidence>
<gene>
    <name evidence="3" type="ORF">FF011L_44060</name>
</gene>
<dbReference type="RefSeq" id="WP_145353843.1">
    <property type="nucleotide sequence ID" value="NZ_CP036262.1"/>
</dbReference>
<dbReference type="Pfam" id="PF12679">
    <property type="entry name" value="ABC2_membrane_2"/>
    <property type="match status" value="1"/>
</dbReference>
<feature type="transmembrane region" description="Helical" evidence="1">
    <location>
        <begin position="328"/>
        <end position="349"/>
    </location>
</feature>
<proteinExistence type="predicted"/>
<keyword evidence="1" id="KW-0812">Transmembrane</keyword>
<organism evidence="3 4">
    <name type="scientific">Roseimaritima multifibrata</name>
    <dbReference type="NCBI Taxonomy" id="1930274"/>
    <lineage>
        <taxon>Bacteria</taxon>
        <taxon>Pseudomonadati</taxon>
        <taxon>Planctomycetota</taxon>
        <taxon>Planctomycetia</taxon>
        <taxon>Pirellulales</taxon>
        <taxon>Pirellulaceae</taxon>
        <taxon>Roseimaritima</taxon>
    </lineage>
</organism>
<feature type="transmembrane region" description="Helical" evidence="1">
    <location>
        <begin position="26"/>
        <end position="48"/>
    </location>
</feature>
<dbReference type="PANTHER" id="PTHR43471">
    <property type="entry name" value="ABC TRANSPORTER PERMEASE"/>
    <property type="match status" value="1"/>
</dbReference>
<dbReference type="KEGG" id="rml:FF011L_44060"/>
<dbReference type="OrthoDB" id="5486437at2"/>
<accession>A0A517ML39</accession>
<feature type="transmembrane region" description="Helical" evidence="1">
    <location>
        <begin position="428"/>
        <end position="448"/>
    </location>
</feature>